<evidence type="ECO:0000256" key="6">
    <source>
        <dbReference type="PIRSR" id="PIRSR031051-1"/>
    </source>
</evidence>
<dbReference type="NCBIfam" id="TIGR01488">
    <property type="entry name" value="HAD-SF-IB"/>
    <property type="match status" value="1"/>
</dbReference>
<dbReference type="InterPro" id="IPR023214">
    <property type="entry name" value="HAD_sf"/>
</dbReference>
<evidence type="ECO:0000256" key="2">
    <source>
        <dbReference type="ARBA" id="ARBA00008541"/>
    </source>
</evidence>
<evidence type="ECO:0000256" key="3">
    <source>
        <dbReference type="ARBA" id="ARBA00022723"/>
    </source>
</evidence>
<dbReference type="InterPro" id="IPR016965">
    <property type="entry name" value="Pase_PHOSPHO-typ"/>
</dbReference>
<keyword evidence="10" id="KW-1185">Reference proteome</keyword>
<dbReference type="GO" id="GO:0016791">
    <property type="term" value="F:phosphatase activity"/>
    <property type="evidence" value="ECO:0007669"/>
    <property type="project" value="InterPro"/>
</dbReference>
<protein>
    <submittedName>
        <fullName evidence="9">Uncharacterized protein</fullName>
    </submittedName>
</protein>
<dbReference type="InterPro" id="IPR006384">
    <property type="entry name" value="HAD_hydro_PyrdxlP_Pase-like"/>
</dbReference>
<evidence type="ECO:0000313" key="9">
    <source>
        <dbReference type="EMBL" id="KAK3101066.1"/>
    </source>
</evidence>
<dbReference type="NCBIfam" id="TIGR01489">
    <property type="entry name" value="DKMTPPase-SF"/>
    <property type="match status" value="1"/>
</dbReference>
<feature type="binding site" evidence="8">
    <location>
        <position position="12"/>
    </location>
    <ligand>
        <name>Mg(2+)</name>
        <dbReference type="ChEBI" id="CHEBI:18420"/>
    </ligand>
</feature>
<dbReference type="PANTHER" id="PTHR20889">
    <property type="entry name" value="PHOSPHATASE, ORPHAN 1, 2"/>
    <property type="match status" value="1"/>
</dbReference>
<accession>A0AA88YG02</accession>
<keyword evidence="5 8" id="KW-0460">Magnesium</keyword>
<feature type="binding site" evidence="7">
    <location>
        <position position="21"/>
    </location>
    <ligand>
        <name>substrate</name>
    </ligand>
</feature>
<comment type="similarity">
    <text evidence="2">Belongs to the HAD-like hydrolase superfamily. PHOSPHO family.</text>
</comment>
<gene>
    <name evidence="9" type="ORF">FSP39_000716</name>
</gene>
<evidence type="ECO:0000256" key="8">
    <source>
        <dbReference type="PIRSR" id="PIRSR031051-3"/>
    </source>
</evidence>
<dbReference type="PANTHER" id="PTHR20889:SF12">
    <property type="entry name" value="LP01149P"/>
    <property type="match status" value="1"/>
</dbReference>
<dbReference type="SUPFAM" id="SSF56784">
    <property type="entry name" value="HAD-like"/>
    <property type="match status" value="1"/>
</dbReference>
<evidence type="ECO:0000313" key="10">
    <source>
        <dbReference type="Proteomes" id="UP001186944"/>
    </source>
</evidence>
<feature type="binding site" evidence="7">
    <location>
        <position position="98"/>
    </location>
    <ligand>
        <name>substrate</name>
    </ligand>
</feature>
<feature type="binding site" evidence="8">
    <location>
        <position position="179"/>
    </location>
    <ligand>
        <name>Mg(2+)</name>
        <dbReference type="ChEBI" id="CHEBI:18420"/>
    </ligand>
</feature>
<dbReference type="AlphaFoldDB" id="A0AA88YG02"/>
<dbReference type="PIRSF" id="PIRSF031051">
    <property type="entry name" value="PyrdxlP_Pase_PHOSPHO2"/>
    <property type="match status" value="1"/>
</dbReference>
<keyword evidence="3 8" id="KW-0479">Metal-binding</keyword>
<feature type="active site" description="Nucleophile" evidence="6">
    <location>
        <position position="10"/>
    </location>
</feature>
<evidence type="ECO:0000256" key="1">
    <source>
        <dbReference type="ARBA" id="ARBA00001946"/>
    </source>
</evidence>
<dbReference type="Proteomes" id="UP001186944">
    <property type="component" value="Unassembled WGS sequence"/>
</dbReference>
<dbReference type="Pfam" id="PF06888">
    <property type="entry name" value="Put_Phosphatase"/>
    <property type="match status" value="1"/>
</dbReference>
<dbReference type="Gene3D" id="3.40.50.1000">
    <property type="entry name" value="HAD superfamily/HAD-like"/>
    <property type="match status" value="1"/>
</dbReference>
<evidence type="ECO:0000256" key="5">
    <source>
        <dbReference type="ARBA" id="ARBA00022842"/>
    </source>
</evidence>
<dbReference type="EMBL" id="VSWD01000005">
    <property type="protein sequence ID" value="KAK3101066.1"/>
    <property type="molecule type" value="Genomic_DNA"/>
</dbReference>
<name>A0AA88YG02_PINIB</name>
<comment type="caution">
    <text evidence="9">The sequence shown here is derived from an EMBL/GenBank/DDBJ whole genome shotgun (WGS) entry which is preliminary data.</text>
</comment>
<evidence type="ECO:0000256" key="4">
    <source>
        <dbReference type="ARBA" id="ARBA00022801"/>
    </source>
</evidence>
<reference evidence="9" key="1">
    <citation type="submission" date="2019-08" db="EMBL/GenBank/DDBJ databases">
        <title>The improved chromosome-level genome for the pearl oyster Pinctada fucata martensii using PacBio sequencing and Hi-C.</title>
        <authorList>
            <person name="Zheng Z."/>
        </authorList>
    </citation>
    <scope>NUCLEOTIDE SEQUENCE</scope>
    <source>
        <strain evidence="9">ZZ-2019</strain>
        <tissue evidence="9">Adductor muscle</tissue>
    </source>
</reference>
<proteinExistence type="inferred from homology"/>
<comment type="cofactor">
    <cofactor evidence="1 8">
        <name>Mg(2+)</name>
        <dbReference type="ChEBI" id="CHEBI:18420"/>
    </cofactor>
</comment>
<organism evidence="9 10">
    <name type="scientific">Pinctada imbricata</name>
    <name type="common">Atlantic pearl-oyster</name>
    <name type="synonym">Pinctada martensii</name>
    <dbReference type="NCBI Taxonomy" id="66713"/>
    <lineage>
        <taxon>Eukaryota</taxon>
        <taxon>Metazoa</taxon>
        <taxon>Spiralia</taxon>
        <taxon>Lophotrochozoa</taxon>
        <taxon>Mollusca</taxon>
        <taxon>Bivalvia</taxon>
        <taxon>Autobranchia</taxon>
        <taxon>Pteriomorphia</taxon>
        <taxon>Pterioida</taxon>
        <taxon>Pterioidea</taxon>
        <taxon>Pteriidae</taxon>
        <taxon>Pinctada</taxon>
    </lineage>
</organism>
<dbReference type="InterPro" id="IPR036412">
    <property type="entry name" value="HAD-like_sf"/>
</dbReference>
<keyword evidence="4" id="KW-0378">Hydrolase</keyword>
<feature type="binding site" evidence="8">
    <location>
        <position position="10"/>
    </location>
    <ligand>
        <name>Mg(2+)</name>
        <dbReference type="ChEBI" id="CHEBI:18420"/>
    </ligand>
</feature>
<evidence type="ECO:0000256" key="7">
    <source>
        <dbReference type="PIRSR" id="PIRSR031051-2"/>
    </source>
</evidence>
<dbReference type="GO" id="GO:0046872">
    <property type="term" value="F:metal ion binding"/>
    <property type="evidence" value="ECO:0007669"/>
    <property type="project" value="UniProtKB-KW"/>
</dbReference>
<feature type="active site" description="Proton donor" evidence="6">
    <location>
        <position position="12"/>
    </location>
</feature>
<sequence>MTSKILLAFDFDHTVIDDNSDLYIKKLAPNGIPEAIEDTYSDQGWNEYMAAIFAHLHDLGVTEDELLSCVREIPFTDGMKELLQYAKEKGHECIIVSDANSTFIQNIMSHYGLDDTMSAVYTNPAHFDKDGKLKIRYYHTQDWCDLSTVNLCKGHILEEHLKQRDKEGIQYRAIFYIGDGSNDLCPSLRLKETDFVFARVNFRLWKKIRKLKEEEEKGVNKLVLKAKFVEWETGFDVIKVLQKLDEEST</sequence>